<dbReference type="PATRIC" id="fig|1121305.3.peg.2331"/>
<feature type="transmembrane region" description="Helical" evidence="2">
    <location>
        <begin position="41"/>
        <end position="62"/>
    </location>
</feature>
<dbReference type="PANTHER" id="PTHR48081">
    <property type="entry name" value="AB HYDROLASE SUPERFAMILY PROTEIN C4A8.06C"/>
    <property type="match status" value="1"/>
</dbReference>
<dbReference type="Pfam" id="PF20434">
    <property type="entry name" value="BD-FAE"/>
    <property type="match status" value="1"/>
</dbReference>
<keyword evidence="1" id="KW-0378">Hydrolase</keyword>
<name>A0A151AK82_9CLOT</name>
<dbReference type="InterPro" id="IPR049492">
    <property type="entry name" value="BD-FAE-like_dom"/>
</dbReference>
<feature type="transmembrane region" description="Helical" evidence="2">
    <location>
        <begin position="116"/>
        <end position="141"/>
    </location>
</feature>
<feature type="transmembrane region" description="Helical" evidence="2">
    <location>
        <begin position="83"/>
        <end position="104"/>
    </location>
</feature>
<evidence type="ECO:0000256" key="2">
    <source>
        <dbReference type="SAM" id="Phobius"/>
    </source>
</evidence>
<evidence type="ECO:0000313" key="5">
    <source>
        <dbReference type="Proteomes" id="UP000075374"/>
    </source>
</evidence>
<dbReference type="Proteomes" id="UP000075374">
    <property type="component" value="Unassembled WGS sequence"/>
</dbReference>
<organism evidence="4 5">
    <name type="scientific">Clostridium colicanis DSM 13634</name>
    <dbReference type="NCBI Taxonomy" id="1121305"/>
    <lineage>
        <taxon>Bacteria</taxon>
        <taxon>Bacillati</taxon>
        <taxon>Bacillota</taxon>
        <taxon>Clostridia</taxon>
        <taxon>Eubacteriales</taxon>
        <taxon>Clostridiaceae</taxon>
        <taxon>Clostridium</taxon>
    </lineage>
</organism>
<dbReference type="Gene3D" id="3.40.50.1820">
    <property type="entry name" value="alpha/beta hydrolase"/>
    <property type="match status" value="1"/>
</dbReference>
<evidence type="ECO:0000259" key="3">
    <source>
        <dbReference type="Pfam" id="PF20434"/>
    </source>
</evidence>
<dbReference type="SUPFAM" id="SSF53474">
    <property type="entry name" value="alpha/beta-Hydrolases"/>
    <property type="match status" value="1"/>
</dbReference>
<keyword evidence="2" id="KW-0812">Transmembrane</keyword>
<gene>
    <name evidence="4" type="ORF">CLCOL_23290</name>
</gene>
<feature type="transmembrane region" description="Helical" evidence="2">
    <location>
        <begin position="17"/>
        <end position="35"/>
    </location>
</feature>
<dbReference type="InterPro" id="IPR029058">
    <property type="entry name" value="AB_hydrolase_fold"/>
</dbReference>
<evidence type="ECO:0000256" key="1">
    <source>
        <dbReference type="ARBA" id="ARBA00022801"/>
    </source>
</evidence>
<feature type="domain" description="BD-FAE-like" evidence="3">
    <location>
        <begin position="320"/>
        <end position="521"/>
    </location>
</feature>
<dbReference type="InterPro" id="IPR050300">
    <property type="entry name" value="GDXG_lipolytic_enzyme"/>
</dbReference>
<feature type="transmembrane region" description="Helical" evidence="2">
    <location>
        <begin position="193"/>
        <end position="212"/>
    </location>
</feature>
<dbReference type="ESTHER" id="9clot-a0a151ak82">
    <property type="family name" value="BD-FAE"/>
</dbReference>
<proteinExistence type="predicted"/>
<dbReference type="GO" id="GO:0016787">
    <property type="term" value="F:hydrolase activity"/>
    <property type="evidence" value="ECO:0007669"/>
    <property type="project" value="UniProtKB-KW"/>
</dbReference>
<sequence>MNLKPESDYMRKHLGKLLLILNCLCIVFGVCYINIKYYSGTWNVFGVILTAALVGNFLLVYINNIVLIKKNHKEIRVIRILGYIYLVNNIFAMLGMMIGNITLSNSYFNSLEDDKYVYTLIYLSYFSIFIFGMVLSCLSTANFKDENNYNKKVDRGRILKKIFKIICYIVLIFGVFFSWIILTRHDIRNIEVYTVGFSVFFGFIFCSNLIILLSLKVKDKNTKIYYFVSTIGTVVVAICILSFVLTPYTIKKCEKEFSEAFGKEWREKIDKNHKKYLLKTPFCVPAYFLGIDSHNFVVKKDIMFYKGIDNNQKEVKLYFDVYMPKKLDNNLPGIGTCIIRIHGGAWVAGDKGEMNMLQMNKYFAGQGYTVFDIQYGLSNSSSFTLELGEEEHVKGNFNIDDMLKHIGIFTKYLERNAEKYGVDLDSVFISGGSAGGHLSTATALAINSGRYNNIFSSKIKISGIIPFYPANGLSALGEIGGREDFVNPISLVEKNSPPCLIYQGTRDSLVPIELSENLKNKYTSKRNKRCAIMRMPLGGHGSDYYFSGQYNQVFLYYMERFIYIYK</sequence>
<keyword evidence="2" id="KW-1133">Transmembrane helix</keyword>
<feature type="transmembrane region" description="Helical" evidence="2">
    <location>
        <begin position="224"/>
        <end position="245"/>
    </location>
</feature>
<dbReference type="RefSeq" id="WP_061859121.1">
    <property type="nucleotide sequence ID" value="NZ_LTBB01000014.1"/>
</dbReference>
<dbReference type="EMBL" id="LTBB01000014">
    <property type="protein sequence ID" value="KYH28058.1"/>
    <property type="molecule type" value="Genomic_DNA"/>
</dbReference>
<dbReference type="AlphaFoldDB" id="A0A151AK82"/>
<keyword evidence="5" id="KW-1185">Reference proteome</keyword>
<protein>
    <submittedName>
        <fullName evidence="4">Prolyl oligopeptidase family protein</fullName>
    </submittedName>
</protein>
<evidence type="ECO:0000313" key="4">
    <source>
        <dbReference type="EMBL" id="KYH28058.1"/>
    </source>
</evidence>
<comment type="caution">
    <text evidence="4">The sequence shown here is derived from an EMBL/GenBank/DDBJ whole genome shotgun (WGS) entry which is preliminary data.</text>
</comment>
<feature type="transmembrane region" description="Helical" evidence="2">
    <location>
        <begin position="162"/>
        <end position="181"/>
    </location>
</feature>
<accession>A0A151AK82</accession>
<dbReference type="STRING" id="1121305.CLCOL_23290"/>
<keyword evidence="2" id="KW-0472">Membrane</keyword>
<reference evidence="4 5" key="1">
    <citation type="submission" date="2016-02" db="EMBL/GenBank/DDBJ databases">
        <title>Genome sequence of Clostridium colicanis DSM 13634.</title>
        <authorList>
            <person name="Poehlein A."/>
            <person name="Daniel R."/>
        </authorList>
    </citation>
    <scope>NUCLEOTIDE SEQUENCE [LARGE SCALE GENOMIC DNA]</scope>
    <source>
        <strain evidence="4 5">DSM 13634</strain>
    </source>
</reference>